<keyword evidence="2" id="KW-1185">Reference proteome</keyword>
<accession>A0ABR0PLJ2</accession>
<dbReference type="EMBL" id="JARKNE010000006">
    <property type="protein sequence ID" value="KAK5825286.1"/>
    <property type="molecule type" value="Genomic_DNA"/>
</dbReference>
<evidence type="ECO:0000313" key="1">
    <source>
        <dbReference type="EMBL" id="KAK5825286.1"/>
    </source>
</evidence>
<evidence type="ECO:0000313" key="2">
    <source>
        <dbReference type="Proteomes" id="UP001358586"/>
    </source>
</evidence>
<comment type="caution">
    <text evidence="1">The sequence shown here is derived from an EMBL/GenBank/DDBJ whole genome shotgun (WGS) entry which is preliminary data.</text>
</comment>
<proteinExistence type="predicted"/>
<organism evidence="1 2">
    <name type="scientific">Gossypium arboreum</name>
    <name type="common">Tree cotton</name>
    <name type="synonym">Gossypium nanking</name>
    <dbReference type="NCBI Taxonomy" id="29729"/>
    <lineage>
        <taxon>Eukaryota</taxon>
        <taxon>Viridiplantae</taxon>
        <taxon>Streptophyta</taxon>
        <taxon>Embryophyta</taxon>
        <taxon>Tracheophyta</taxon>
        <taxon>Spermatophyta</taxon>
        <taxon>Magnoliopsida</taxon>
        <taxon>eudicotyledons</taxon>
        <taxon>Gunneridae</taxon>
        <taxon>Pentapetalae</taxon>
        <taxon>rosids</taxon>
        <taxon>malvids</taxon>
        <taxon>Malvales</taxon>
        <taxon>Malvaceae</taxon>
        <taxon>Malvoideae</taxon>
        <taxon>Gossypium</taxon>
    </lineage>
</organism>
<dbReference type="Proteomes" id="UP001358586">
    <property type="component" value="Chromosome 6"/>
</dbReference>
<sequence>MCVATGFSRDHPKLDSDMITSIILSMVKVDPRIAVSILIANIRSQFNYMPSYHKMWIAKYNALEKMHSGWDTSNNEIRELEYYPQLNDREASGTAHIISTI</sequence>
<name>A0ABR0PLJ2_GOSAR</name>
<protein>
    <submittedName>
        <fullName evidence="1">Uncharacterized protein</fullName>
    </submittedName>
</protein>
<gene>
    <name evidence="1" type="ORF">PVK06_020100</name>
</gene>
<reference evidence="1 2" key="1">
    <citation type="submission" date="2023-03" db="EMBL/GenBank/DDBJ databases">
        <title>WGS of Gossypium arboreum.</title>
        <authorList>
            <person name="Yu D."/>
        </authorList>
    </citation>
    <scope>NUCLEOTIDE SEQUENCE [LARGE SCALE GENOMIC DNA]</scope>
    <source>
        <tissue evidence="1">Leaf</tissue>
    </source>
</reference>